<proteinExistence type="predicted"/>
<sequence>MRSELEAVLEAYRQDAALEEQLIQDILTVLAVTGAARKRTVQEISQVVNRHTVKLAEERDYRQGSDEIARYDFQQPVRQM</sequence>
<evidence type="ECO:0000313" key="1">
    <source>
        <dbReference type="EMBL" id="ADJ23691.1"/>
    </source>
</evidence>
<keyword evidence="2" id="KW-1185">Reference proteome</keyword>
<dbReference type="KEGG" id="hdn:Hden_1888"/>
<dbReference type="Proteomes" id="UP000002033">
    <property type="component" value="Chromosome"/>
</dbReference>
<dbReference type="OrthoDB" id="7933358at2"/>
<evidence type="ECO:0000313" key="2">
    <source>
        <dbReference type="Proteomes" id="UP000002033"/>
    </source>
</evidence>
<name>D8JZ89_HYPDA</name>
<dbReference type="EMBL" id="CP002083">
    <property type="protein sequence ID" value="ADJ23691.1"/>
    <property type="molecule type" value="Genomic_DNA"/>
</dbReference>
<dbReference type="HOGENOM" id="CLU_2584991_0_0_5"/>
<accession>D8JZ89</accession>
<organism evidence="1 2">
    <name type="scientific">Hyphomicrobium denitrificans (strain ATCC 51888 / DSM 1869 / NCIMB 11706 / TK 0415)</name>
    <dbReference type="NCBI Taxonomy" id="582899"/>
    <lineage>
        <taxon>Bacteria</taxon>
        <taxon>Pseudomonadati</taxon>
        <taxon>Pseudomonadota</taxon>
        <taxon>Alphaproteobacteria</taxon>
        <taxon>Hyphomicrobiales</taxon>
        <taxon>Hyphomicrobiaceae</taxon>
        <taxon>Hyphomicrobium</taxon>
    </lineage>
</organism>
<reference evidence="2" key="1">
    <citation type="journal article" date="2011" name="J. Bacteriol.">
        <title>Genome sequences of eight morphologically diverse alphaproteobacteria.</title>
        <authorList>
            <consortium name="US DOE Joint Genome Institute"/>
            <person name="Brown P.J."/>
            <person name="Kysela D.T."/>
            <person name="Buechlein A."/>
            <person name="Hemmerich C."/>
            <person name="Brun Y.V."/>
        </authorList>
    </citation>
    <scope>NUCLEOTIDE SEQUENCE [LARGE SCALE GENOMIC DNA]</scope>
    <source>
        <strain evidence="2">ATCC 51888 / DSM 1869 / NCIB 11706 / TK 0415</strain>
    </source>
</reference>
<gene>
    <name evidence="1" type="ordered locus">Hden_1888</name>
</gene>
<protein>
    <submittedName>
        <fullName evidence="1">Uncharacterized protein</fullName>
    </submittedName>
</protein>
<dbReference type="AlphaFoldDB" id="D8JZ89"/>
<dbReference type="RefSeq" id="WP_013215850.1">
    <property type="nucleotide sequence ID" value="NC_014313.1"/>
</dbReference>